<keyword evidence="5" id="KW-0539">Nucleus</keyword>
<keyword evidence="4" id="KW-0819">tRNA processing</keyword>
<reference evidence="8" key="1">
    <citation type="submission" date="2023-07" db="EMBL/GenBank/DDBJ databases">
        <title>A chromosome-level genome assembly of Lolium multiflorum.</title>
        <authorList>
            <person name="Chen Y."/>
            <person name="Copetti D."/>
            <person name="Kolliker R."/>
            <person name="Studer B."/>
        </authorList>
    </citation>
    <scope>NUCLEOTIDE SEQUENCE</scope>
    <source>
        <strain evidence="8">02402/16</strain>
        <tissue evidence="8">Leaf</tissue>
    </source>
</reference>
<dbReference type="GO" id="GO:0031515">
    <property type="term" value="C:tRNA (m1A) methyltransferase complex"/>
    <property type="evidence" value="ECO:0007669"/>
    <property type="project" value="InterPro"/>
</dbReference>
<comment type="subcellular location">
    <subcellularLocation>
        <location evidence="1">Nucleus</location>
    </subcellularLocation>
</comment>
<evidence type="ECO:0000256" key="4">
    <source>
        <dbReference type="ARBA" id="ARBA00022694"/>
    </source>
</evidence>
<comment type="caution">
    <text evidence="8">The sequence shown here is derived from an EMBL/GenBank/DDBJ whole genome shotgun (WGS) entry which is preliminary data.</text>
</comment>
<dbReference type="EMBL" id="JAUUTY010000003">
    <property type="protein sequence ID" value="KAK1662842.1"/>
    <property type="molecule type" value="Genomic_DNA"/>
</dbReference>
<evidence type="ECO:0000313" key="9">
    <source>
        <dbReference type="Proteomes" id="UP001231189"/>
    </source>
</evidence>
<evidence type="ECO:0000313" key="8">
    <source>
        <dbReference type="EMBL" id="KAK1662842.1"/>
    </source>
</evidence>
<accession>A0AAD8WHI0</accession>
<name>A0AAD8WHI0_LOLMU</name>
<comment type="similarity">
    <text evidence="2">Belongs to the TRM6/GCD10 family.</text>
</comment>
<gene>
    <name evidence="8" type="ORF">QYE76_051001</name>
</gene>
<feature type="region of interest" description="Disordered" evidence="7">
    <location>
        <begin position="1"/>
        <end position="23"/>
    </location>
</feature>
<evidence type="ECO:0000256" key="3">
    <source>
        <dbReference type="ARBA" id="ARBA00021704"/>
    </source>
</evidence>
<dbReference type="AlphaFoldDB" id="A0AAD8WHI0"/>
<evidence type="ECO:0000256" key="1">
    <source>
        <dbReference type="ARBA" id="ARBA00004123"/>
    </source>
</evidence>
<keyword evidence="9" id="KW-1185">Reference proteome</keyword>
<proteinExistence type="inferred from homology"/>
<dbReference type="InterPro" id="IPR017423">
    <property type="entry name" value="TRM6"/>
</dbReference>
<evidence type="ECO:0000256" key="7">
    <source>
        <dbReference type="SAM" id="MobiDB-lite"/>
    </source>
</evidence>
<dbReference type="PANTHER" id="PTHR12945">
    <property type="entry name" value="TRANSLATION INITIATION FACTOR EIF3-RELATED"/>
    <property type="match status" value="1"/>
</dbReference>
<dbReference type="GO" id="GO:0005634">
    <property type="term" value="C:nucleus"/>
    <property type="evidence" value="ECO:0007669"/>
    <property type="project" value="UniProtKB-SubCell"/>
</dbReference>
<organism evidence="8 9">
    <name type="scientific">Lolium multiflorum</name>
    <name type="common">Italian ryegrass</name>
    <name type="synonym">Lolium perenne subsp. multiflorum</name>
    <dbReference type="NCBI Taxonomy" id="4521"/>
    <lineage>
        <taxon>Eukaryota</taxon>
        <taxon>Viridiplantae</taxon>
        <taxon>Streptophyta</taxon>
        <taxon>Embryophyta</taxon>
        <taxon>Tracheophyta</taxon>
        <taxon>Spermatophyta</taxon>
        <taxon>Magnoliopsida</taxon>
        <taxon>Liliopsida</taxon>
        <taxon>Poales</taxon>
        <taxon>Poaceae</taxon>
        <taxon>BOP clade</taxon>
        <taxon>Pooideae</taxon>
        <taxon>Poodae</taxon>
        <taxon>Poeae</taxon>
        <taxon>Poeae Chloroplast Group 2 (Poeae type)</taxon>
        <taxon>Loliodinae</taxon>
        <taxon>Loliinae</taxon>
        <taxon>Lolium</taxon>
    </lineage>
</organism>
<dbReference type="PANTHER" id="PTHR12945:SF0">
    <property type="entry name" value="TRNA (ADENINE(58)-N(1))-METHYLTRANSFERASE NON-CATALYTIC SUBUNIT TRM6"/>
    <property type="match status" value="1"/>
</dbReference>
<evidence type="ECO:0000256" key="5">
    <source>
        <dbReference type="ARBA" id="ARBA00023242"/>
    </source>
</evidence>
<dbReference type="Proteomes" id="UP001231189">
    <property type="component" value="Unassembled WGS sequence"/>
</dbReference>
<dbReference type="GO" id="GO:0030488">
    <property type="term" value="P:tRNA methylation"/>
    <property type="evidence" value="ECO:0007669"/>
    <property type="project" value="InterPro"/>
</dbReference>
<evidence type="ECO:0000256" key="6">
    <source>
        <dbReference type="ARBA" id="ARBA00032319"/>
    </source>
</evidence>
<evidence type="ECO:0000256" key="2">
    <source>
        <dbReference type="ARBA" id="ARBA00008320"/>
    </source>
</evidence>
<protein>
    <recommendedName>
        <fullName evidence="3">tRNA (adenine(58)-N(1))-methyltransferase non-catalytic subunit TRM6</fullName>
    </recommendedName>
    <alternativeName>
        <fullName evidence="6">tRNA(m1A58)-methyltransferase subunit TRM6</fullName>
    </alternativeName>
</protein>
<sequence length="138" mass="15412">MDEHLNQSDCRSGIEGTSVASRSLKAPSSERMKYWKERGFSSLIVAAPEHEVGSLVTDLLPLLSYSAPFAVYHQHLEPLATCMHSLKVSKMAVELQISEPWFREYQVLPSRTHPHMRMKPSGGYLLSGIRIPDACSGK</sequence>